<dbReference type="Proteomes" id="UP001479436">
    <property type="component" value="Unassembled WGS sequence"/>
</dbReference>
<dbReference type="CDD" id="cd01530">
    <property type="entry name" value="Cdc25"/>
    <property type="match status" value="1"/>
</dbReference>
<dbReference type="SMART" id="SM00450">
    <property type="entry name" value="RHOD"/>
    <property type="match status" value="1"/>
</dbReference>
<keyword evidence="5 6" id="KW-0131">Cell cycle</keyword>
<evidence type="ECO:0000256" key="6">
    <source>
        <dbReference type="RuleBase" id="RU368028"/>
    </source>
</evidence>
<comment type="caution">
    <text evidence="9">The sequence shown here is derived from an EMBL/GenBank/DDBJ whole genome shotgun (WGS) entry which is preliminary data.</text>
</comment>
<accession>A0ABR2X348</accession>
<dbReference type="PANTHER" id="PTHR10828">
    <property type="entry name" value="M-PHASE INDUCER PHOSPHATASE DUAL SPECIFICITY PHOSPHATASE CDC25"/>
    <property type="match status" value="1"/>
</dbReference>
<feature type="compositionally biased region" description="Polar residues" evidence="7">
    <location>
        <begin position="1"/>
        <end position="22"/>
    </location>
</feature>
<reference evidence="9 10" key="1">
    <citation type="submission" date="2023-04" db="EMBL/GenBank/DDBJ databases">
        <title>Genome of Basidiobolus ranarum AG-B5.</title>
        <authorList>
            <person name="Stajich J.E."/>
            <person name="Carter-House D."/>
            <person name="Gryganskyi A."/>
        </authorList>
    </citation>
    <scope>NUCLEOTIDE SEQUENCE [LARGE SCALE GENOMIC DNA]</scope>
    <source>
        <strain evidence="9 10">AG-B5</strain>
    </source>
</reference>
<keyword evidence="3 6" id="KW-0378">Hydrolase</keyword>
<dbReference type="EC" id="3.1.3.48" evidence="6"/>
<dbReference type="EMBL" id="JASJQH010000030">
    <property type="protein sequence ID" value="KAK9768185.1"/>
    <property type="molecule type" value="Genomic_DNA"/>
</dbReference>
<sequence>MPAQTRRSSIDLSVSVHYSTDMPTPPPPKLRKTQSLCLSNQEFLFKDTCKRTVLDTRGQLNSLPYFDSKEDTLKRISPQTLSEVLSGKFRDNYDKLVVVDCRFPYEYEGGHIEGALNLNTKEELEKHFFVNIPTSLRTIVIFHCEYSAQRGPRMALYLRNKDRELNVDNYPNLYFPELYIVDGGYRKFYEKHRELCTPQNYIEMNDNEYLEECKILMSRFCTNFSPRRNKPKAAGWPRVTDTYRPMSLLTARKIHAIPARRTELHRGSLLNRLRSN</sequence>
<dbReference type="InterPro" id="IPR000751">
    <property type="entry name" value="MPI_Phosphatase"/>
</dbReference>
<evidence type="ECO:0000256" key="5">
    <source>
        <dbReference type="ARBA" id="ARBA00023306"/>
    </source>
</evidence>
<evidence type="ECO:0000256" key="2">
    <source>
        <dbReference type="ARBA" id="ARBA00022618"/>
    </source>
</evidence>
<keyword evidence="2 6" id="KW-0132">Cell division</keyword>
<organism evidence="9 10">
    <name type="scientific">Basidiobolus ranarum</name>
    <dbReference type="NCBI Taxonomy" id="34480"/>
    <lineage>
        <taxon>Eukaryota</taxon>
        <taxon>Fungi</taxon>
        <taxon>Fungi incertae sedis</taxon>
        <taxon>Zoopagomycota</taxon>
        <taxon>Entomophthoromycotina</taxon>
        <taxon>Basidiobolomycetes</taxon>
        <taxon>Basidiobolales</taxon>
        <taxon>Basidiobolaceae</taxon>
        <taxon>Basidiobolus</taxon>
    </lineage>
</organism>
<evidence type="ECO:0000256" key="4">
    <source>
        <dbReference type="ARBA" id="ARBA00022912"/>
    </source>
</evidence>
<proteinExistence type="inferred from homology"/>
<dbReference type="InterPro" id="IPR036873">
    <property type="entry name" value="Rhodanese-like_dom_sf"/>
</dbReference>
<keyword evidence="4 6" id="KW-0904">Protein phosphatase</keyword>
<evidence type="ECO:0000256" key="7">
    <source>
        <dbReference type="SAM" id="MobiDB-lite"/>
    </source>
</evidence>
<evidence type="ECO:0000313" key="9">
    <source>
        <dbReference type="EMBL" id="KAK9768185.1"/>
    </source>
</evidence>
<gene>
    <name evidence="9" type="primary">MIH1_2</name>
    <name evidence="9" type="ORF">K7432_001381</name>
</gene>
<dbReference type="Gene3D" id="3.40.250.10">
    <property type="entry name" value="Rhodanese-like domain"/>
    <property type="match status" value="1"/>
</dbReference>
<dbReference type="PANTHER" id="PTHR10828:SF17">
    <property type="entry name" value="PROTEIN-TYROSINE-PHOSPHATASE"/>
    <property type="match status" value="1"/>
</dbReference>
<feature type="domain" description="Rhodanese" evidence="8">
    <location>
        <begin position="92"/>
        <end position="197"/>
    </location>
</feature>
<evidence type="ECO:0000313" key="10">
    <source>
        <dbReference type="Proteomes" id="UP001479436"/>
    </source>
</evidence>
<comment type="function">
    <text evidence="6">Tyrosine protein phosphatase which functions as a dosage-dependent inducer of mitotic progression.</text>
</comment>
<evidence type="ECO:0000259" key="8">
    <source>
        <dbReference type="PROSITE" id="PS50206"/>
    </source>
</evidence>
<keyword evidence="10" id="KW-1185">Reference proteome</keyword>
<evidence type="ECO:0000256" key="3">
    <source>
        <dbReference type="ARBA" id="ARBA00022801"/>
    </source>
</evidence>
<dbReference type="InterPro" id="IPR001763">
    <property type="entry name" value="Rhodanese-like_dom"/>
</dbReference>
<dbReference type="GO" id="GO:0004725">
    <property type="term" value="F:protein tyrosine phosphatase activity"/>
    <property type="evidence" value="ECO:0007669"/>
    <property type="project" value="UniProtKB-EC"/>
</dbReference>
<name>A0ABR2X348_9FUNG</name>
<evidence type="ECO:0000256" key="1">
    <source>
        <dbReference type="ARBA" id="ARBA00011065"/>
    </source>
</evidence>
<dbReference type="PRINTS" id="PR00716">
    <property type="entry name" value="MPIPHPHTASE"/>
</dbReference>
<dbReference type="PROSITE" id="PS50206">
    <property type="entry name" value="RHODANESE_3"/>
    <property type="match status" value="1"/>
</dbReference>
<dbReference type="SUPFAM" id="SSF52821">
    <property type="entry name" value="Rhodanese/Cell cycle control phosphatase"/>
    <property type="match status" value="1"/>
</dbReference>
<comment type="similarity">
    <text evidence="1 6">Belongs to the MPI phosphatase family.</text>
</comment>
<keyword evidence="6" id="KW-0498">Mitosis</keyword>
<protein>
    <recommendedName>
        <fullName evidence="6">M-phase inducer phosphatase</fullName>
        <ecNumber evidence="6">3.1.3.48</ecNumber>
    </recommendedName>
</protein>
<comment type="catalytic activity">
    <reaction evidence="6">
        <text>O-phospho-L-tyrosyl-[protein] + H2O = L-tyrosyl-[protein] + phosphate</text>
        <dbReference type="Rhea" id="RHEA:10684"/>
        <dbReference type="Rhea" id="RHEA-COMP:10136"/>
        <dbReference type="Rhea" id="RHEA-COMP:20101"/>
        <dbReference type="ChEBI" id="CHEBI:15377"/>
        <dbReference type="ChEBI" id="CHEBI:43474"/>
        <dbReference type="ChEBI" id="CHEBI:46858"/>
        <dbReference type="ChEBI" id="CHEBI:61978"/>
        <dbReference type="EC" id="3.1.3.48"/>
    </reaction>
</comment>
<feature type="region of interest" description="Disordered" evidence="7">
    <location>
        <begin position="1"/>
        <end position="29"/>
    </location>
</feature>
<dbReference type="Pfam" id="PF00581">
    <property type="entry name" value="Rhodanese"/>
    <property type="match status" value="1"/>
</dbReference>